<protein>
    <submittedName>
        <fullName evidence="2">AAA family ATPase</fullName>
    </submittedName>
</protein>
<dbReference type="RefSeq" id="WP_146960299.1">
    <property type="nucleotide sequence ID" value="NZ_CP042467.1"/>
</dbReference>
<gene>
    <name evidence="2" type="ORF">FRD01_13050</name>
</gene>
<dbReference type="Pfam" id="PF13173">
    <property type="entry name" value="AAA_14"/>
    <property type="match status" value="1"/>
</dbReference>
<feature type="domain" description="AAA" evidence="1">
    <location>
        <begin position="37"/>
        <end position="86"/>
    </location>
</feature>
<dbReference type="EMBL" id="CP042467">
    <property type="protein sequence ID" value="QED28140.1"/>
    <property type="molecule type" value="Genomic_DNA"/>
</dbReference>
<dbReference type="Gene3D" id="3.40.50.300">
    <property type="entry name" value="P-loop containing nucleotide triphosphate hydrolases"/>
    <property type="match status" value="1"/>
</dbReference>
<evidence type="ECO:0000313" key="2">
    <source>
        <dbReference type="EMBL" id="QED28140.1"/>
    </source>
</evidence>
<dbReference type="SUPFAM" id="SSF52540">
    <property type="entry name" value="P-loop containing nucleoside triphosphate hydrolases"/>
    <property type="match status" value="1"/>
</dbReference>
<accession>A0A5B8XR86</accession>
<evidence type="ECO:0000313" key="3">
    <source>
        <dbReference type="Proteomes" id="UP000321595"/>
    </source>
</evidence>
<dbReference type="KEGG" id="bbae:FRD01_13050"/>
<dbReference type="InterPro" id="IPR041682">
    <property type="entry name" value="AAA_14"/>
</dbReference>
<proteinExistence type="predicted"/>
<dbReference type="InterPro" id="IPR027417">
    <property type="entry name" value="P-loop_NTPase"/>
</dbReference>
<keyword evidence="3" id="KW-1185">Reference proteome</keyword>
<evidence type="ECO:0000259" key="1">
    <source>
        <dbReference type="Pfam" id="PF13173"/>
    </source>
</evidence>
<sequence>MSQLLDILGTWSFRERQIPPSTPRNLEMPKELRPGVALVIQGVRRCGKSTLMTQLVQKYELDPVQCAFLNLEDPRLANMLTWETLNLMVTEFDQKIGGPGPQAP</sequence>
<dbReference type="Proteomes" id="UP000321595">
    <property type="component" value="Chromosome"/>
</dbReference>
<organism evidence="2 3">
    <name type="scientific">Microvenator marinus</name>
    <dbReference type="NCBI Taxonomy" id="2600177"/>
    <lineage>
        <taxon>Bacteria</taxon>
        <taxon>Deltaproteobacteria</taxon>
        <taxon>Bradymonadales</taxon>
        <taxon>Microvenatoraceae</taxon>
        <taxon>Microvenator</taxon>
    </lineage>
</organism>
<dbReference type="OrthoDB" id="9801684at2"/>
<name>A0A5B8XR86_9DELT</name>
<dbReference type="AlphaFoldDB" id="A0A5B8XR86"/>
<reference evidence="2 3" key="1">
    <citation type="submission" date="2019-08" db="EMBL/GenBank/DDBJ databases">
        <authorList>
            <person name="Liang Q."/>
        </authorList>
    </citation>
    <scope>NUCLEOTIDE SEQUENCE [LARGE SCALE GENOMIC DNA]</scope>
    <source>
        <strain evidence="2 3">V1718</strain>
    </source>
</reference>